<keyword evidence="3" id="KW-1185">Reference proteome</keyword>
<feature type="compositionally biased region" description="Basic and acidic residues" evidence="1">
    <location>
        <begin position="19"/>
        <end position="29"/>
    </location>
</feature>
<sequence>MTTRRYEAVPAVMDVAGDAPERAGEHADQDDTLSAWELLQEETSQLRAADRRKPRRPRREA</sequence>
<evidence type="ECO:0000313" key="3">
    <source>
        <dbReference type="Proteomes" id="UP001246576"/>
    </source>
</evidence>
<dbReference type="RefSeq" id="WP_310839468.1">
    <property type="nucleotide sequence ID" value="NZ_JAVLSJ010000001.1"/>
</dbReference>
<feature type="region of interest" description="Disordered" evidence="1">
    <location>
        <begin position="1"/>
        <end position="61"/>
    </location>
</feature>
<accession>A0ABU2EFY8</accession>
<feature type="compositionally biased region" description="Basic residues" evidence="1">
    <location>
        <begin position="50"/>
        <end position="61"/>
    </location>
</feature>
<gene>
    <name evidence="2" type="ORF">RI048_02350</name>
</gene>
<comment type="caution">
    <text evidence="2">The sequence shown here is derived from an EMBL/GenBank/DDBJ whole genome shotgun (WGS) entry which is preliminary data.</text>
</comment>
<organism evidence="2 3">
    <name type="scientific">Herbaspirillum huttiense subsp. lycopersici</name>
    <dbReference type="NCBI Taxonomy" id="3074428"/>
    <lineage>
        <taxon>Bacteria</taxon>
        <taxon>Pseudomonadati</taxon>
        <taxon>Pseudomonadota</taxon>
        <taxon>Betaproteobacteria</taxon>
        <taxon>Burkholderiales</taxon>
        <taxon>Oxalobacteraceae</taxon>
        <taxon>Herbaspirillum</taxon>
    </lineage>
</organism>
<dbReference type="Proteomes" id="UP001246576">
    <property type="component" value="Unassembled WGS sequence"/>
</dbReference>
<dbReference type="EMBL" id="JAVLSJ010000001">
    <property type="protein sequence ID" value="MDR9847046.1"/>
    <property type="molecule type" value="Genomic_DNA"/>
</dbReference>
<name>A0ABU2EFY8_9BURK</name>
<proteinExistence type="predicted"/>
<protein>
    <submittedName>
        <fullName evidence="2">Uncharacterized protein</fullName>
    </submittedName>
</protein>
<evidence type="ECO:0000313" key="2">
    <source>
        <dbReference type="EMBL" id="MDR9847046.1"/>
    </source>
</evidence>
<reference evidence="2" key="1">
    <citation type="submission" date="2023-09" db="EMBL/GenBank/DDBJ databases">
        <title>Description of first Herbaspirillum huttiense subsp. nephrolepsisexaltata and Herbaspirillum huttiense subsp. lycopersicon.</title>
        <authorList>
            <person name="Poudel M."/>
            <person name="Sharma A."/>
            <person name="Goss E."/>
            <person name="Tapia J.H."/>
            <person name="Harmon C.M."/>
            <person name="Jones J.B."/>
        </authorList>
    </citation>
    <scope>NUCLEOTIDE SEQUENCE</scope>
    <source>
        <strain evidence="2">SE1</strain>
    </source>
</reference>
<evidence type="ECO:0000256" key="1">
    <source>
        <dbReference type="SAM" id="MobiDB-lite"/>
    </source>
</evidence>